<comment type="caution">
    <text evidence="2">The sequence shown here is derived from an EMBL/GenBank/DDBJ whole genome shotgun (WGS) entry which is preliminary data.</text>
</comment>
<dbReference type="CDD" id="cd05271">
    <property type="entry name" value="NDUFA9_like_SDR_a"/>
    <property type="match status" value="1"/>
</dbReference>
<gene>
    <name evidence="2" type="ORF">DFP72DRAFT_867170</name>
</gene>
<reference evidence="2 3" key="1">
    <citation type="submission" date="2020-07" db="EMBL/GenBank/DDBJ databases">
        <title>Comparative genomics of pyrophilous fungi reveals a link between fire events and developmental genes.</title>
        <authorList>
            <consortium name="DOE Joint Genome Institute"/>
            <person name="Steindorff A.S."/>
            <person name="Carver A."/>
            <person name="Calhoun S."/>
            <person name="Stillman K."/>
            <person name="Liu H."/>
            <person name="Lipzen A."/>
            <person name="Pangilinan J."/>
            <person name="Labutti K."/>
            <person name="Bruns T.D."/>
            <person name="Grigoriev I.V."/>
        </authorList>
    </citation>
    <scope>NUCLEOTIDE SEQUENCE [LARGE SCALE GENOMIC DNA]</scope>
    <source>
        <strain evidence="2 3">CBS 144469</strain>
    </source>
</reference>
<protein>
    <submittedName>
        <fullName evidence="2">Putative nucleoside-diphosphate-sugar epimerase</fullName>
    </submittedName>
</protein>
<dbReference type="PANTHER" id="PTHR12126">
    <property type="entry name" value="NADH-UBIQUINONE OXIDOREDUCTASE 39 KDA SUBUNIT-RELATED"/>
    <property type="match status" value="1"/>
</dbReference>
<dbReference type="GO" id="GO:0044877">
    <property type="term" value="F:protein-containing complex binding"/>
    <property type="evidence" value="ECO:0007669"/>
    <property type="project" value="TreeGrafter"/>
</dbReference>
<keyword evidence="3" id="KW-1185">Reference proteome</keyword>
<evidence type="ECO:0000313" key="2">
    <source>
        <dbReference type="EMBL" id="KAF6766632.1"/>
    </source>
</evidence>
<organism evidence="2 3">
    <name type="scientific">Ephemerocybe angulata</name>
    <dbReference type="NCBI Taxonomy" id="980116"/>
    <lineage>
        <taxon>Eukaryota</taxon>
        <taxon>Fungi</taxon>
        <taxon>Dikarya</taxon>
        <taxon>Basidiomycota</taxon>
        <taxon>Agaricomycotina</taxon>
        <taxon>Agaricomycetes</taxon>
        <taxon>Agaricomycetidae</taxon>
        <taxon>Agaricales</taxon>
        <taxon>Agaricineae</taxon>
        <taxon>Psathyrellaceae</taxon>
        <taxon>Ephemerocybe</taxon>
    </lineage>
</organism>
<dbReference type="Gene3D" id="3.40.50.720">
    <property type="entry name" value="NAD(P)-binding Rossmann-like Domain"/>
    <property type="match status" value="2"/>
</dbReference>
<dbReference type="GO" id="GO:0005739">
    <property type="term" value="C:mitochondrion"/>
    <property type="evidence" value="ECO:0007669"/>
    <property type="project" value="TreeGrafter"/>
</dbReference>
<sequence>MSQQKIVVCGAGFLGKHIARNLASPYKKTGDRIVQISSRNPEPLLRTLGRDLPEVSSKLRAVPLDITKPATLAPAFEGAHTVISLVGVLHGTPSHFEAVQWRGAENVAKAAKEAGARLIHFSAIGADPSSDIPYAWSKGLGEGSLVFGPEDEFFNRLAKLSKYLPFLPVFGGGLSKFQPIYVDDIARAVEVMCRCDPEVEQLVSGKIMEAGGPRVLTYRELMETVLKYTYRRRPIVSLPFWVGMLQASMLERLPNNLFTITRDQVKQLRLDNVVNTNFGPNEISFEIFLRKRCFQGLTPLYGILPAYLE</sequence>
<accession>A0A8H6IL43</accession>
<dbReference type="EMBL" id="JACGCI010000001">
    <property type="protein sequence ID" value="KAF6766632.1"/>
    <property type="molecule type" value="Genomic_DNA"/>
</dbReference>
<dbReference type="InterPro" id="IPR036291">
    <property type="entry name" value="NAD(P)-bd_dom_sf"/>
</dbReference>
<evidence type="ECO:0000313" key="3">
    <source>
        <dbReference type="Proteomes" id="UP000521943"/>
    </source>
</evidence>
<proteinExistence type="predicted"/>
<dbReference type="PANTHER" id="PTHR12126:SF11">
    <property type="entry name" value="NADH DEHYDROGENASE [UBIQUINONE] 1 ALPHA SUBCOMPLEX SUBUNIT 9, MITOCHONDRIAL"/>
    <property type="match status" value="1"/>
</dbReference>
<name>A0A8H6IL43_9AGAR</name>
<dbReference type="SUPFAM" id="SSF51735">
    <property type="entry name" value="NAD(P)-binding Rossmann-fold domains"/>
    <property type="match status" value="1"/>
</dbReference>
<feature type="domain" description="NAD(P)-binding" evidence="1">
    <location>
        <begin position="32"/>
        <end position="130"/>
    </location>
</feature>
<dbReference type="InterPro" id="IPR016040">
    <property type="entry name" value="NAD(P)-bd_dom"/>
</dbReference>
<dbReference type="OrthoDB" id="275457at2759"/>
<dbReference type="InterPro" id="IPR051207">
    <property type="entry name" value="ComplexI_NDUFA9_subunit"/>
</dbReference>
<dbReference type="Pfam" id="PF13460">
    <property type="entry name" value="NAD_binding_10"/>
    <property type="match status" value="1"/>
</dbReference>
<dbReference type="AlphaFoldDB" id="A0A8H6IL43"/>
<evidence type="ECO:0000259" key="1">
    <source>
        <dbReference type="Pfam" id="PF13460"/>
    </source>
</evidence>
<dbReference type="Proteomes" id="UP000521943">
    <property type="component" value="Unassembled WGS sequence"/>
</dbReference>